<dbReference type="OrthoDB" id="676979at2759"/>
<comment type="caution">
    <text evidence="4">The sequence shown here is derived from an EMBL/GenBank/DDBJ whole genome shotgun (WGS) entry which is preliminary data.</text>
</comment>
<evidence type="ECO:0000313" key="5">
    <source>
        <dbReference type="Proteomes" id="UP000215335"/>
    </source>
</evidence>
<dbReference type="Pfam" id="PF13855">
    <property type="entry name" value="LRR_8"/>
    <property type="match status" value="1"/>
</dbReference>
<organism evidence="4 5">
    <name type="scientific">Trichomalopsis sarcophagae</name>
    <dbReference type="NCBI Taxonomy" id="543379"/>
    <lineage>
        <taxon>Eukaryota</taxon>
        <taxon>Metazoa</taxon>
        <taxon>Ecdysozoa</taxon>
        <taxon>Arthropoda</taxon>
        <taxon>Hexapoda</taxon>
        <taxon>Insecta</taxon>
        <taxon>Pterygota</taxon>
        <taxon>Neoptera</taxon>
        <taxon>Endopterygota</taxon>
        <taxon>Hymenoptera</taxon>
        <taxon>Apocrita</taxon>
        <taxon>Proctotrupomorpha</taxon>
        <taxon>Chalcidoidea</taxon>
        <taxon>Pteromalidae</taxon>
        <taxon>Pteromalinae</taxon>
        <taxon>Trichomalopsis</taxon>
    </lineage>
</organism>
<gene>
    <name evidence="4" type="ORF">TSAR_003045</name>
</gene>
<dbReference type="Gene3D" id="3.80.10.10">
    <property type="entry name" value="Ribonuclease Inhibitor"/>
    <property type="match status" value="1"/>
</dbReference>
<feature type="signal peptide" evidence="3">
    <location>
        <begin position="1"/>
        <end position="21"/>
    </location>
</feature>
<reference evidence="4 5" key="1">
    <citation type="journal article" date="2017" name="Curr. Biol.">
        <title>The Evolution of Venom by Co-option of Single-Copy Genes.</title>
        <authorList>
            <person name="Martinson E.O."/>
            <person name="Mrinalini"/>
            <person name="Kelkar Y.D."/>
            <person name="Chang C.H."/>
            <person name="Werren J.H."/>
        </authorList>
    </citation>
    <scope>NUCLEOTIDE SEQUENCE [LARGE SCALE GENOMIC DNA]</scope>
    <source>
        <strain evidence="4 5">Alberta</strain>
        <tissue evidence="4">Whole body</tissue>
    </source>
</reference>
<dbReference type="PANTHER" id="PTHR24366:SF96">
    <property type="entry name" value="LEUCINE RICH REPEAT CONTAINING 53"/>
    <property type="match status" value="1"/>
</dbReference>
<evidence type="ECO:0000256" key="3">
    <source>
        <dbReference type="SAM" id="SignalP"/>
    </source>
</evidence>
<dbReference type="PANTHER" id="PTHR24366">
    <property type="entry name" value="IG(IMMUNOGLOBULIN) AND LRR(LEUCINE RICH REPEAT) DOMAINS"/>
    <property type="match status" value="1"/>
</dbReference>
<dbReference type="EMBL" id="NNAY01000213">
    <property type="protein sequence ID" value="OXU29981.1"/>
    <property type="molecule type" value="Genomic_DNA"/>
</dbReference>
<keyword evidence="5" id="KW-1185">Reference proteome</keyword>
<keyword evidence="1" id="KW-0433">Leucine-rich repeat</keyword>
<keyword evidence="3" id="KW-0732">Signal</keyword>
<accession>A0A232FGV4</accession>
<evidence type="ECO:0000313" key="4">
    <source>
        <dbReference type="EMBL" id="OXU29981.1"/>
    </source>
</evidence>
<dbReference type="STRING" id="543379.A0A232FGV4"/>
<dbReference type="AlphaFoldDB" id="A0A232FGV4"/>
<sequence>MIGKVVSLGLVLLALTALAEGFCYRKNPPKSQENAEQLLQPGNYSILVCVKSTDLAADLEKAPKQNITEVWFSMSNVPKLQNDAFAKYAEKIVKIEIWSSKLAEIEDGALKGLKELKGLILPRNELTTLKASWFKETPRLLELNLAFNRLRTIEVEFLKLVPALISLDLRGNELASLPGDFVKQLPASLRRINIFNNPLNYKQSMEIVEWSKNKDDKTNESRLKELKHVFNMTKICLDNKTITDKSNDAIDKCVEEQMNIEVDLVAKSTAVTKTTASAAATTVADAAAASGNTTTTTAMP</sequence>
<name>A0A232FGV4_9HYME</name>
<proteinExistence type="predicted"/>
<protein>
    <submittedName>
        <fullName evidence="4">Uncharacterized protein</fullName>
    </submittedName>
</protein>
<evidence type="ECO:0000256" key="1">
    <source>
        <dbReference type="ARBA" id="ARBA00022614"/>
    </source>
</evidence>
<evidence type="ECO:0000256" key="2">
    <source>
        <dbReference type="ARBA" id="ARBA00022737"/>
    </source>
</evidence>
<dbReference type="InterPro" id="IPR001611">
    <property type="entry name" value="Leu-rich_rpt"/>
</dbReference>
<dbReference type="SUPFAM" id="SSF52058">
    <property type="entry name" value="L domain-like"/>
    <property type="match status" value="1"/>
</dbReference>
<dbReference type="Proteomes" id="UP000215335">
    <property type="component" value="Unassembled WGS sequence"/>
</dbReference>
<keyword evidence="2" id="KW-0677">Repeat</keyword>
<dbReference type="InterPro" id="IPR032675">
    <property type="entry name" value="LRR_dom_sf"/>
</dbReference>
<feature type="chain" id="PRO_5013393965" evidence="3">
    <location>
        <begin position="22"/>
        <end position="300"/>
    </location>
</feature>